<dbReference type="Proteomes" id="UP000006727">
    <property type="component" value="Chromosome 2"/>
</dbReference>
<evidence type="ECO:0000256" key="1">
    <source>
        <dbReference type="SAM" id="MobiDB-lite"/>
    </source>
</evidence>
<dbReference type="InParanoid" id="A0A2K1L0U9"/>
<dbReference type="EnsemblPlants" id="Pp3c2_9760V3.1">
    <property type="protein sequence ID" value="PAC:32934278.CDS.1"/>
    <property type="gene ID" value="Pp3c2_9760"/>
</dbReference>
<evidence type="ECO:0000313" key="4">
    <source>
        <dbReference type="Proteomes" id="UP000006727"/>
    </source>
</evidence>
<gene>
    <name evidence="2" type="ORF">PHYPA_002450</name>
</gene>
<reference evidence="2 4" key="2">
    <citation type="journal article" date="2018" name="Plant J.">
        <title>The Physcomitrella patens chromosome-scale assembly reveals moss genome structure and evolution.</title>
        <authorList>
            <person name="Lang D."/>
            <person name="Ullrich K.K."/>
            <person name="Murat F."/>
            <person name="Fuchs J."/>
            <person name="Jenkins J."/>
            <person name="Haas F.B."/>
            <person name="Piednoel M."/>
            <person name="Gundlach H."/>
            <person name="Van Bel M."/>
            <person name="Meyberg R."/>
            <person name="Vives C."/>
            <person name="Morata J."/>
            <person name="Symeonidi A."/>
            <person name="Hiss M."/>
            <person name="Muchero W."/>
            <person name="Kamisugi Y."/>
            <person name="Saleh O."/>
            <person name="Blanc G."/>
            <person name="Decker E.L."/>
            <person name="van Gessel N."/>
            <person name="Grimwood J."/>
            <person name="Hayes R.D."/>
            <person name="Graham S.W."/>
            <person name="Gunter L.E."/>
            <person name="McDaniel S.F."/>
            <person name="Hoernstein S.N.W."/>
            <person name="Larsson A."/>
            <person name="Li F.W."/>
            <person name="Perroud P.F."/>
            <person name="Phillips J."/>
            <person name="Ranjan P."/>
            <person name="Rokshar D.S."/>
            <person name="Rothfels C.J."/>
            <person name="Schneider L."/>
            <person name="Shu S."/>
            <person name="Stevenson D.W."/>
            <person name="Thummler F."/>
            <person name="Tillich M."/>
            <person name="Villarreal Aguilar J.C."/>
            <person name="Widiez T."/>
            <person name="Wong G.K."/>
            <person name="Wymore A."/>
            <person name="Zhang Y."/>
            <person name="Zimmer A.D."/>
            <person name="Quatrano R.S."/>
            <person name="Mayer K.F.X."/>
            <person name="Goodstein D."/>
            <person name="Casacuberta J.M."/>
            <person name="Vandepoele K."/>
            <person name="Reski R."/>
            <person name="Cuming A.C."/>
            <person name="Tuskan G.A."/>
            <person name="Maumus F."/>
            <person name="Salse J."/>
            <person name="Schmutz J."/>
            <person name="Rensing S.A."/>
        </authorList>
    </citation>
    <scope>NUCLEOTIDE SEQUENCE [LARGE SCALE GENOMIC DNA]</scope>
    <source>
        <strain evidence="3 4">cv. Gransden 2004</strain>
    </source>
</reference>
<reference evidence="2 4" key="1">
    <citation type="journal article" date="2008" name="Science">
        <title>The Physcomitrella genome reveals evolutionary insights into the conquest of land by plants.</title>
        <authorList>
            <person name="Rensing S."/>
            <person name="Lang D."/>
            <person name="Zimmer A."/>
            <person name="Terry A."/>
            <person name="Salamov A."/>
            <person name="Shapiro H."/>
            <person name="Nishiyama T."/>
            <person name="Perroud P.-F."/>
            <person name="Lindquist E."/>
            <person name="Kamisugi Y."/>
            <person name="Tanahashi T."/>
            <person name="Sakakibara K."/>
            <person name="Fujita T."/>
            <person name="Oishi K."/>
            <person name="Shin-I T."/>
            <person name="Kuroki Y."/>
            <person name="Toyoda A."/>
            <person name="Suzuki Y."/>
            <person name="Hashimoto A."/>
            <person name="Yamaguchi K."/>
            <person name="Sugano A."/>
            <person name="Kohara Y."/>
            <person name="Fujiyama A."/>
            <person name="Anterola A."/>
            <person name="Aoki S."/>
            <person name="Ashton N."/>
            <person name="Barbazuk W.B."/>
            <person name="Barker E."/>
            <person name="Bennetzen J."/>
            <person name="Bezanilla M."/>
            <person name="Blankenship R."/>
            <person name="Cho S.H."/>
            <person name="Dutcher S."/>
            <person name="Estelle M."/>
            <person name="Fawcett J.A."/>
            <person name="Gundlach H."/>
            <person name="Hanada K."/>
            <person name="Heyl A."/>
            <person name="Hicks K.A."/>
            <person name="Hugh J."/>
            <person name="Lohr M."/>
            <person name="Mayer K."/>
            <person name="Melkozernov A."/>
            <person name="Murata T."/>
            <person name="Nelson D."/>
            <person name="Pils B."/>
            <person name="Prigge M."/>
            <person name="Reiss B."/>
            <person name="Renner T."/>
            <person name="Rombauts S."/>
            <person name="Rushton P."/>
            <person name="Sanderfoot A."/>
            <person name="Schween G."/>
            <person name="Shiu S.-H."/>
            <person name="Stueber K."/>
            <person name="Theodoulou F.L."/>
            <person name="Tu H."/>
            <person name="Van de Peer Y."/>
            <person name="Verrier P.J."/>
            <person name="Waters E."/>
            <person name="Wood A."/>
            <person name="Yang L."/>
            <person name="Cove D."/>
            <person name="Cuming A."/>
            <person name="Hasebe M."/>
            <person name="Lucas S."/>
            <person name="Mishler D.B."/>
            <person name="Reski R."/>
            <person name="Grigoriev I."/>
            <person name="Quatrano R.S."/>
            <person name="Boore J.L."/>
        </authorList>
    </citation>
    <scope>NUCLEOTIDE SEQUENCE [LARGE SCALE GENOMIC DNA]</scope>
    <source>
        <strain evidence="3 4">cv. Gransden 2004</strain>
    </source>
</reference>
<accession>A0A2K1L0U9</accession>
<dbReference type="AlphaFoldDB" id="A0A2K1L0U9"/>
<dbReference type="Gramene" id="Pp3c2_9760V3.1">
    <property type="protein sequence ID" value="PAC:32934278.CDS.1"/>
    <property type="gene ID" value="Pp3c2_9760"/>
</dbReference>
<organism evidence="2">
    <name type="scientific">Physcomitrium patens</name>
    <name type="common">Spreading-leaved earth moss</name>
    <name type="synonym">Physcomitrella patens</name>
    <dbReference type="NCBI Taxonomy" id="3218"/>
    <lineage>
        <taxon>Eukaryota</taxon>
        <taxon>Viridiplantae</taxon>
        <taxon>Streptophyta</taxon>
        <taxon>Embryophyta</taxon>
        <taxon>Bryophyta</taxon>
        <taxon>Bryophytina</taxon>
        <taxon>Bryopsida</taxon>
        <taxon>Funariidae</taxon>
        <taxon>Funariales</taxon>
        <taxon>Funariaceae</taxon>
        <taxon>Physcomitrium</taxon>
    </lineage>
</organism>
<feature type="region of interest" description="Disordered" evidence="1">
    <location>
        <begin position="1"/>
        <end position="23"/>
    </location>
</feature>
<protein>
    <submittedName>
        <fullName evidence="2 3">Uncharacterized protein</fullName>
    </submittedName>
</protein>
<evidence type="ECO:0000313" key="2">
    <source>
        <dbReference type="EMBL" id="PNR59658.1"/>
    </source>
</evidence>
<name>A0A2K1L0U9_PHYPA</name>
<reference evidence="3" key="3">
    <citation type="submission" date="2020-12" db="UniProtKB">
        <authorList>
            <consortium name="EnsemblPlants"/>
        </authorList>
    </citation>
    <scope>IDENTIFICATION</scope>
</reference>
<evidence type="ECO:0000313" key="3">
    <source>
        <dbReference type="EnsemblPlants" id="PAC:32934278.CDS.1"/>
    </source>
</evidence>
<proteinExistence type="predicted"/>
<keyword evidence="4" id="KW-1185">Reference proteome</keyword>
<feature type="compositionally biased region" description="Basic and acidic residues" evidence="1">
    <location>
        <begin position="11"/>
        <end position="23"/>
    </location>
</feature>
<dbReference type="EMBL" id="ABEU02000002">
    <property type="protein sequence ID" value="PNR59658.1"/>
    <property type="molecule type" value="Genomic_DNA"/>
</dbReference>
<sequence length="76" mass="8597">MSVKGEASGWMHKESTAPESHAELTECTWASTQTYSGLPPKFTDGVNSPDALGIHRKLDIHRATRRKIGSWRYRRI</sequence>